<evidence type="ECO:0008006" key="3">
    <source>
        <dbReference type="Google" id="ProtNLM"/>
    </source>
</evidence>
<proteinExistence type="predicted"/>
<organism evidence="1 2">
    <name type="scientific">Penicillium malachiteum</name>
    <dbReference type="NCBI Taxonomy" id="1324776"/>
    <lineage>
        <taxon>Eukaryota</taxon>
        <taxon>Fungi</taxon>
        <taxon>Dikarya</taxon>
        <taxon>Ascomycota</taxon>
        <taxon>Pezizomycotina</taxon>
        <taxon>Eurotiomycetes</taxon>
        <taxon>Eurotiomycetidae</taxon>
        <taxon>Eurotiales</taxon>
        <taxon>Aspergillaceae</taxon>
        <taxon>Penicillium</taxon>
    </lineage>
</organism>
<name>A0AAD6HEZ6_9EURO</name>
<dbReference type="Gene3D" id="1.10.510.10">
    <property type="entry name" value="Transferase(Phosphotransferase) domain 1"/>
    <property type="match status" value="1"/>
</dbReference>
<accession>A0AAD6HEZ6</accession>
<dbReference type="SUPFAM" id="SSF56112">
    <property type="entry name" value="Protein kinase-like (PK-like)"/>
    <property type="match status" value="1"/>
</dbReference>
<sequence length="80" mass="9322">MQRFGQQLLLALDYAHESGVIHTAYMRLKSDTKEIMDIQPQNIMLQIPDLSIIDDYLQKTTPGPEAYDSNSMLRRLRLNR</sequence>
<dbReference type="EMBL" id="JAQJAN010000017">
    <property type="protein sequence ID" value="KAJ5710050.1"/>
    <property type="molecule type" value="Genomic_DNA"/>
</dbReference>
<keyword evidence="2" id="KW-1185">Reference proteome</keyword>
<reference evidence="1" key="2">
    <citation type="submission" date="2023-01" db="EMBL/GenBank/DDBJ databases">
        <authorList>
            <person name="Petersen C."/>
        </authorList>
    </citation>
    <scope>NUCLEOTIDE SEQUENCE</scope>
    <source>
        <strain evidence="1">IBT 17514</strain>
    </source>
</reference>
<dbReference type="InterPro" id="IPR011009">
    <property type="entry name" value="Kinase-like_dom_sf"/>
</dbReference>
<evidence type="ECO:0000313" key="1">
    <source>
        <dbReference type="EMBL" id="KAJ5710050.1"/>
    </source>
</evidence>
<dbReference type="AlphaFoldDB" id="A0AAD6HEZ6"/>
<evidence type="ECO:0000313" key="2">
    <source>
        <dbReference type="Proteomes" id="UP001215712"/>
    </source>
</evidence>
<dbReference type="Proteomes" id="UP001215712">
    <property type="component" value="Unassembled WGS sequence"/>
</dbReference>
<reference evidence="1" key="1">
    <citation type="journal article" date="2023" name="IMA Fungus">
        <title>Comparative genomic study of the Penicillium genus elucidates a diverse pangenome and 15 lateral gene transfer events.</title>
        <authorList>
            <person name="Petersen C."/>
            <person name="Sorensen T."/>
            <person name="Nielsen M.R."/>
            <person name="Sondergaard T.E."/>
            <person name="Sorensen J.L."/>
            <person name="Fitzpatrick D.A."/>
            <person name="Frisvad J.C."/>
            <person name="Nielsen K.L."/>
        </authorList>
    </citation>
    <scope>NUCLEOTIDE SEQUENCE</scope>
    <source>
        <strain evidence="1">IBT 17514</strain>
    </source>
</reference>
<protein>
    <recommendedName>
        <fullName evidence="3">Protein kinase domain-containing protein</fullName>
    </recommendedName>
</protein>
<comment type="caution">
    <text evidence="1">The sequence shown here is derived from an EMBL/GenBank/DDBJ whole genome shotgun (WGS) entry which is preliminary data.</text>
</comment>
<gene>
    <name evidence="1" type="ORF">N7493_009642</name>
</gene>